<gene>
    <name evidence="1" type="ORF">WS90_31100</name>
</gene>
<dbReference type="EMBL" id="LOYH01000094">
    <property type="protein sequence ID" value="KVK74259.1"/>
    <property type="molecule type" value="Genomic_DNA"/>
</dbReference>
<accession>A0A103Z6H1</accession>
<protein>
    <submittedName>
        <fullName evidence="1">Uncharacterized protein</fullName>
    </submittedName>
</protein>
<proteinExistence type="predicted"/>
<comment type="caution">
    <text evidence="1">The sequence shown here is derived from an EMBL/GenBank/DDBJ whole genome shotgun (WGS) entry which is preliminary data.</text>
</comment>
<name>A0A103Z6H1_BURCE</name>
<evidence type="ECO:0000313" key="2">
    <source>
        <dbReference type="Proteomes" id="UP000069001"/>
    </source>
</evidence>
<organism evidence="1 2">
    <name type="scientific">Burkholderia cepacia</name>
    <name type="common">Pseudomonas cepacia</name>
    <dbReference type="NCBI Taxonomy" id="292"/>
    <lineage>
        <taxon>Bacteria</taxon>
        <taxon>Pseudomonadati</taxon>
        <taxon>Pseudomonadota</taxon>
        <taxon>Betaproteobacteria</taxon>
        <taxon>Burkholderiales</taxon>
        <taxon>Burkholderiaceae</taxon>
        <taxon>Burkholderia</taxon>
        <taxon>Burkholderia cepacia complex</taxon>
    </lineage>
</organism>
<reference evidence="1 2" key="1">
    <citation type="submission" date="2015-11" db="EMBL/GenBank/DDBJ databases">
        <title>Expanding the genomic diversity of Burkholderia species for the development of highly accurate diagnostics.</title>
        <authorList>
            <person name="Sahl J."/>
            <person name="Keim P."/>
            <person name="Wagner D."/>
        </authorList>
    </citation>
    <scope>NUCLEOTIDE SEQUENCE [LARGE SCALE GENOMIC DNA]</scope>
    <source>
        <strain evidence="1 2">MSMB1302</strain>
    </source>
</reference>
<dbReference type="AlphaFoldDB" id="A0A103Z6H1"/>
<evidence type="ECO:0000313" key="1">
    <source>
        <dbReference type="EMBL" id="KVK74259.1"/>
    </source>
</evidence>
<dbReference type="Proteomes" id="UP000069001">
    <property type="component" value="Unassembled WGS sequence"/>
</dbReference>
<sequence>MSIGTLEELQSFPMNWKWKQAAGMPGNIPVLTCPISMEDYDYLSSNQGRSNFGFGRVQLSNGMLMTIRMQLRGLQVYWLAEMTDPEIWRAIKMWQEAKRVPIAFKIDAGDGWDVTFCGHEIPEEKLSNEVFRTPDSEPTWHTWHSLATVAGSGLMQKQATTDIEGVPLRRVLVNAMLTKRLERFINERPSIVPPVIVASAA</sequence>